<protein>
    <submittedName>
        <fullName evidence="1">Uncharacterized protein</fullName>
    </submittedName>
</protein>
<evidence type="ECO:0000313" key="2">
    <source>
        <dbReference type="Proteomes" id="UP000195893"/>
    </source>
</evidence>
<organism evidence="1 2">
    <name type="scientific">Campylobacter concisus</name>
    <dbReference type="NCBI Taxonomy" id="199"/>
    <lineage>
        <taxon>Bacteria</taxon>
        <taxon>Pseudomonadati</taxon>
        <taxon>Campylobacterota</taxon>
        <taxon>Epsilonproteobacteria</taxon>
        <taxon>Campylobacterales</taxon>
        <taxon>Campylobacteraceae</taxon>
        <taxon>Campylobacter</taxon>
    </lineage>
</organism>
<dbReference type="RefSeq" id="WP_087582257.1">
    <property type="nucleotide sequence ID" value="NZ_NDYQ01000020.1"/>
</dbReference>
<dbReference type="AlphaFoldDB" id="A0A1Y5N6I4"/>
<accession>A0A1Y5N6I4</accession>
<gene>
    <name evidence="1" type="ORF">B9N60_10005</name>
</gene>
<comment type="caution">
    <text evidence="1">The sequence shown here is derived from an EMBL/GenBank/DDBJ whole genome shotgun (WGS) entry which is preliminary data.</text>
</comment>
<sequence length="112" mass="12804">MRATIENYLMHNGKITPIQYVKAGQVIKSLTILISCKEHLNKFADIVDYSVDGYSPDGCASVIAKFKKDCLLVFEEGIRQLMSKPYTASIEYILCEVIEAFEVERRTNERHI</sequence>
<proteinExistence type="predicted"/>
<evidence type="ECO:0000313" key="1">
    <source>
        <dbReference type="EMBL" id="OUT16129.1"/>
    </source>
</evidence>
<name>A0A1Y5N6I4_9BACT</name>
<dbReference type="Proteomes" id="UP000195893">
    <property type="component" value="Unassembled WGS sequence"/>
</dbReference>
<reference evidence="1 2" key="1">
    <citation type="submission" date="2017-04" db="EMBL/GenBank/DDBJ databases">
        <title>Complete genome of Campylobacter concisus ATCC 33237T and draft genomes for an additional eight well characterized C. concisus strains.</title>
        <authorList>
            <person name="Cornelius A.J."/>
            <person name="Miller W.G."/>
            <person name="Lastovica A.J."/>
            <person name="On S.L."/>
            <person name="French N.P."/>
            <person name="Vandenberg O."/>
            <person name="Biggs P.J."/>
        </authorList>
    </citation>
    <scope>NUCLEOTIDE SEQUENCE [LARGE SCALE GENOMIC DNA]</scope>
    <source>
        <strain evidence="1 2">Lasto127.99</strain>
    </source>
</reference>
<dbReference type="EMBL" id="NDYQ01000020">
    <property type="protein sequence ID" value="OUT16129.1"/>
    <property type="molecule type" value="Genomic_DNA"/>
</dbReference>